<evidence type="ECO:0000256" key="3">
    <source>
        <dbReference type="SAM" id="Coils"/>
    </source>
</evidence>
<keyword evidence="3" id="KW-0175">Coiled coil</keyword>
<feature type="region of interest" description="Disordered" evidence="4">
    <location>
        <begin position="1584"/>
        <end position="1616"/>
    </location>
</feature>
<dbReference type="PANTHER" id="PTHR22975">
    <property type="entry name" value="UBIQUITIN SPECIFIC PROTEINASE"/>
    <property type="match status" value="1"/>
</dbReference>
<evidence type="ECO:0000313" key="7">
    <source>
        <dbReference type="Proteomes" id="UP001445335"/>
    </source>
</evidence>
<feature type="region of interest" description="Disordered" evidence="4">
    <location>
        <begin position="717"/>
        <end position="799"/>
    </location>
</feature>
<name>A0AAW1RAD0_9CHLO</name>
<feature type="region of interest" description="Disordered" evidence="4">
    <location>
        <begin position="2068"/>
        <end position="2112"/>
    </location>
</feature>
<dbReference type="SUPFAM" id="SSF54001">
    <property type="entry name" value="Cysteine proteinases"/>
    <property type="match status" value="1"/>
</dbReference>
<dbReference type="PROSITE" id="PS50235">
    <property type="entry name" value="USP_3"/>
    <property type="match status" value="1"/>
</dbReference>
<dbReference type="EMBL" id="JALJOU010000050">
    <property type="protein sequence ID" value="KAK9830629.1"/>
    <property type="molecule type" value="Genomic_DNA"/>
</dbReference>
<dbReference type="InterPro" id="IPR028889">
    <property type="entry name" value="USP"/>
</dbReference>
<feature type="domain" description="USP" evidence="5">
    <location>
        <begin position="1628"/>
        <end position="1938"/>
    </location>
</feature>
<dbReference type="InterPro" id="IPR038765">
    <property type="entry name" value="Papain-like_cys_pep_sf"/>
</dbReference>
<evidence type="ECO:0000256" key="2">
    <source>
        <dbReference type="ARBA" id="ARBA00022801"/>
    </source>
</evidence>
<keyword evidence="1" id="KW-0833">Ubl conjugation pathway</keyword>
<evidence type="ECO:0000313" key="6">
    <source>
        <dbReference type="EMBL" id="KAK9830629.1"/>
    </source>
</evidence>
<gene>
    <name evidence="6" type="ORF">WJX81_006901</name>
</gene>
<reference evidence="6 7" key="1">
    <citation type="journal article" date="2024" name="Nat. Commun.">
        <title>Phylogenomics reveals the evolutionary origins of lichenization in chlorophyte algae.</title>
        <authorList>
            <person name="Puginier C."/>
            <person name="Libourel C."/>
            <person name="Otte J."/>
            <person name="Skaloud P."/>
            <person name="Haon M."/>
            <person name="Grisel S."/>
            <person name="Petersen M."/>
            <person name="Berrin J.G."/>
            <person name="Delaux P.M."/>
            <person name="Dal Grande F."/>
            <person name="Keller J."/>
        </authorList>
    </citation>
    <scope>NUCLEOTIDE SEQUENCE [LARGE SCALE GENOMIC DNA]</scope>
    <source>
        <strain evidence="6 7">SAG 245.80</strain>
    </source>
</reference>
<comment type="caution">
    <text evidence="6">The sequence shown here is derived from an EMBL/GenBank/DDBJ whole genome shotgun (WGS) entry which is preliminary data.</text>
</comment>
<keyword evidence="2" id="KW-0378">Hydrolase</keyword>
<feature type="coiled-coil region" evidence="3">
    <location>
        <begin position="1343"/>
        <end position="1383"/>
    </location>
</feature>
<feature type="compositionally biased region" description="Low complexity" evidence="4">
    <location>
        <begin position="749"/>
        <end position="759"/>
    </location>
</feature>
<feature type="region of interest" description="Disordered" evidence="4">
    <location>
        <begin position="1400"/>
        <end position="1566"/>
    </location>
</feature>
<feature type="compositionally biased region" description="Low complexity" evidence="4">
    <location>
        <begin position="1456"/>
        <end position="1468"/>
    </location>
</feature>
<dbReference type="InterPro" id="IPR001394">
    <property type="entry name" value="Peptidase_C19_UCH"/>
</dbReference>
<evidence type="ECO:0000259" key="5">
    <source>
        <dbReference type="PROSITE" id="PS50235"/>
    </source>
</evidence>
<dbReference type="PANTHER" id="PTHR22975:SF9">
    <property type="entry name" value="ECHINUS SPLICE FORM 3"/>
    <property type="match status" value="1"/>
</dbReference>
<dbReference type="GO" id="GO:0004843">
    <property type="term" value="F:cysteine-type deubiquitinase activity"/>
    <property type="evidence" value="ECO:0007669"/>
    <property type="project" value="InterPro"/>
</dbReference>
<keyword evidence="7" id="KW-1185">Reference proteome</keyword>
<protein>
    <recommendedName>
        <fullName evidence="5">USP domain-containing protein</fullName>
    </recommendedName>
</protein>
<dbReference type="GO" id="GO:0016579">
    <property type="term" value="P:protein deubiquitination"/>
    <property type="evidence" value="ECO:0007669"/>
    <property type="project" value="InterPro"/>
</dbReference>
<feature type="compositionally biased region" description="Acidic residues" evidence="4">
    <location>
        <begin position="1400"/>
        <end position="1419"/>
    </location>
</feature>
<feature type="compositionally biased region" description="Low complexity" evidence="4">
    <location>
        <begin position="772"/>
        <end position="786"/>
    </location>
</feature>
<dbReference type="Proteomes" id="UP001445335">
    <property type="component" value="Unassembled WGS sequence"/>
</dbReference>
<proteinExistence type="predicted"/>
<feature type="region of interest" description="Disordered" evidence="4">
    <location>
        <begin position="185"/>
        <end position="227"/>
    </location>
</feature>
<dbReference type="Gene3D" id="3.90.70.10">
    <property type="entry name" value="Cysteine proteinases"/>
    <property type="match status" value="1"/>
</dbReference>
<feature type="compositionally biased region" description="Basic and acidic residues" evidence="4">
    <location>
        <begin position="2080"/>
        <end position="2103"/>
    </location>
</feature>
<feature type="compositionally biased region" description="Polar residues" evidence="4">
    <location>
        <begin position="787"/>
        <end position="796"/>
    </location>
</feature>
<evidence type="ECO:0000256" key="4">
    <source>
        <dbReference type="SAM" id="MobiDB-lite"/>
    </source>
</evidence>
<dbReference type="InterPro" id="IPR052398">
    <property type="entry name" value="Ubiquitin_hydrolase_53/54"/>
</dbReference>
<accession>A0AAW1RAD0</accession>
<evidence type="ECO:0000256" key="1">
    <source>
        <dbReference type="ARBA" id="ARBA00022786"/>
    </source>
</evidence>
<sequence length="2140" mass="230333">MVDGLRARGWEERLQELLQRPASHWHDPAEDVLPTDKRQALCDKVPGDTAEVRIAGKLKQLRKLVDASRLRLEGAEAPPAEAPGCAGLPPAYKAWSSLAGRAAMLLLAPDTQERLDKQRGVAQDCIRQILAAVEAGLPPEDAAKAGDKVLLEWKAKEDTRSVRDKLDELLKENKNLRMIDLGAERKRESAKEAQQTRALDLMEHDRLVQPRGKQGKAGKPRKEEQPRKDLVAIARTKAAQVMEFLEARASAPGGVPAARQLAQLTALKVQELQEFIAASPHLGSVSEAQIALERMLVDGQPYSFLDPNSEPDLTFYLAGTVLKEPLHKLFKESRKRFNLRERRRPLALEGPGAEDIMSSLEDETWLHSSEEEDAFVTRCTEVQDGKHSLWQGELPEGLHESAQRDEARRMLAKARGVTLRLPPQNSPESLTQLGGGGKSELMREDALEDFTHSFALLSVEADALADEAERNYGKPNHVVSLSGTRLAYMLPCGKDKPVIHRREGASVQMAYNALHPPGTEERAAMELRGRLLLQLQRLDFRHIATEHLIARGSLSEEEAQDAGKLRNALWNDMLTLRGKLSVAGTTQQLQQVEQEFECTAASLAGQQLGRYRFFGGLTCLRAEAATPLEPPRGIEAIRAFVAFNRAEAKAEAADKLRNEACPCYRCLMTKAKQAAAGKAGADGDSPRGHAQPGSTDLAMSELIKALPPDLDEPLEAAQGTEAAEAPQKARGRCGEPAAAQRADEHDAARGSAHAAQAAARDPDACEPDQAPASEAGGARTREAGASQGPTGEQSGGSVRWLSGPSPLECFAAHRGQEETSDAALAGSQQELEEQACINDIFDALYMLNITAQLTTALVRAITIFLVQRVGKEDGLTLYSCVWEDVLLLGLEDLQCLRRFVLEHLAMCQPPLHTESQLFVEMILVNQTWHYLNMANVVMPAHADAEGAAPVVLADGTPPAKPEGLAAAAPVQKQAAPPSAKALAEEAELAQKLAKDVVDELLGLPLQADPENPCIPVPIGLEVHAAYDTVEGAKEMVARTGTRTAHIVVQAEEQADLKVKLSSALVAVQAKQIRLQRGFYLGELWWDELQKDQDVAGRHLSMAVDTVAEAGEVHTEVTRHLCVLQSKRLRRDQEAKHFLVQLLPRQEHDIKRHRAELKKKIMEKQGKSAKETKAREDMATECKRLKVMLAQIQEVHAASVAALEAIERQIKATNLELASGSYVDSGGPLERLMDRVTQLAKAAHTTSVVQPHARVCMELDVRCDLENALKGLSATLAEDHKRLLRELQSCDVHLDALRHASVLTITELSCKLIAPLQPYYERFVVALARKKVEEAANAHIDVQAEAARKELMAAEASKAAADEVARERSEAEAAKKRAKKAARRKAGKAASGAGGLLAAAAEEEAGTADAREEEAADLAEGEGNAEQQPAAPTAGSVSAVEEEEDDSWGVVRRAKSGAEAGAGPSSGGAARRERGVAQRPAPTGAEWGGPWESLGAWRGGTDSASWRSTGPDDGERRGPVSPLAYRRGDSGGSEPYRTLPAPSRHAVAQPGTPPPPPSTAPWGAPAQVGAAEVDGADEFDELLGMLTGNSSAPPTPTRSDAAALASSSPQARAGEARQRALHGLAAAAPRLQNETGEYNCFLNVVVQCLWHCAAFREGFLGLGPERLQGNAVTAGLAVLFKSFADVAAARELAEPGVEQPRHVVAPTALREALAELNALLFNVGEMSDAAEVLGAIYDSLRTIPGGGELVDSVFGLHVSERVHCGACGKETHASAYMQYFYNVSATALRMQAGAANEGDSLALGKLLHSIDAQLHKSCDTDAGGCGALNEIELSLAREPPAVFTVQLAWESQQESAADITSTLIGIPHGFVDLSAVYSGLGGDQQYRLKSMVCFYGAHYHAFVWSSSRWFTFDDSEQLVEQPAGRWHDPQADCLCADTMLDKVSGDTREARVANALKKLRKILKASASVGDNPQRQLSKPLGSNAWRWLHGLPACALLQQPLQDALDKRRPLALLQLMELDRVLAAGGTRLEACAAAQAVEVSLHAEAAQQEQPRPRLPDGVRAFVRRSLLAPRSKPTGKAGKDEPAGKARKDEPAGKARKDEPAGQSAKAATDRAAKVMAYLAAAAAAAQSGRAASLTRC</sequence>
<organism evidence="6 7">
    <name type="scientific">Elliptochloris bilobata</name>
    <dbReference type="NCBI Taxonomy" id="381761"/>
    <lineage>
        <taxon>Eukaryota</taxon>
        <taxon>Viridiplantae</taxon>
        <taxon>Chlorophyta</taxon>
        <taxon>core chlorophytes</taxon>
        <taxon>Trebouxiophyceae</taxon>
        <taxon>Trebouxiophyceae incertae sedis</taxon>
        <taxon>Elliptochloris clade</taxon>
        <taxon>Elliptochloris</taxon>
    </lineage>
</organism>
<dbReference type="Pfam" id="PF00443">
    <property type="entry name" value="UCH"/>
    <property type="match status" value="1"/>
</dbReference>